<evidence type="ECO:0000313" key="8">
    <source>
        <dbReference type="Proteomes" id="UP000053558"/>
    </source>
</evidence>
<feature type="compositionally biased region" description="Polar residues" evidence="4">
    <location>
        <begin position="551"/>
        <end position="562"/>
    </location>
</feature>
<evidence type="ECO:0000313" key="7">
    <source>
        <dbReference type="EMBL" id="EIW82506.1"/>
    </source>
</evidence>
<feature type="compositionally biased region" description="Low complexity" evidence="4">
    <location>
        <begin position="524"/>
        <end position="550"/>
    </location>
</feature>
<dbReference type="OMA" id="EYWFRID"/>
<dbReference type="Gene3D" id="3.30.1520.10">
    <property type="entry name" value="Phox-like domain"/>
    <property type="match status" value="1"/>
</dbReference>
<dbReference type="CDD" id="cd11879">
    <property type="entry name" value="SH3_Bem1p_2"/>
    <property type="match status" value="1"/>
</dbReference>
<dbReference type="PANTHER" id="PTHR15706">
    <property type="entry name" value="SH3 MULTIPLE DOMAIN"/>
    <property type="match status" value="1"/>
</dbReference>
<feature type="non-terminal residue" evidence="7">
    <location>
        <position position="644"/>
    </location>
</feature>
<feature type="compositionally biased region" description="Polar residues" evidence="4">
    <location>
        <begin position="227"/>
        <end position="251"/>
    </location>
</feature>
<sequence>LAKPPSASLPPQKVIRATSSFKPQAPTQLPFDKGDFFYVIGDPNIEGSWYEVHNPVTGGRGLVPKSMFEEFAKSPPPLATLHSDSSSSSGVRTSQLAKSPMLTGNPMSPNLPKSTVLYAVVLHDFVAERADELDAKAGESISIVAQSNREWFVAKSINKLGRPGLIPVSFVEVREPSTNRPIPFAEIEVIMDRGELPKVEDWKKAMITYKQNSIALGVIDDISTPSSVPNSPYTQHASPAFTQQSPSSFQEPSRPPSPIPLPAGILLSADVVSFHNEMDEYWFRIDAVFQPYDPSDPTILPKAKQLVLFRVYDDFYAFQVSLLESFPREAGRAPPSQRILPYMPGPADYVDDEITAARREELNDYLHKLCGLNWAGASYILEDGIIRDFLALKSGDVENDIEPRYDEIRELFSEDIEQVAQAEQGVDYDPTLEYQDEVRDALGGMKLSEDGAHSDSSVYGDDNTPAHHRGQSLASSNQHGKHGLPEDSSRSLSPIHGSQHNDYPRGSAYSRNSATSNSHWPDYSTSSPSSLHSSQPSLPASSRSRSQSTATNNLNTPPISAGNPQTAFVKIKIFDRITDDLIAIRVHPKVSHAELLGKVQARLGENVVNLRYRDSVGDEYVGIDSDKDLRGWIENTQKHVLFAD</sequence>
<dbReference type="GO" id="GO:0030674">
    <property type="term" value="F:protein-macromolecule adaptor activity"/>
    <property type="evidence" value="ECO:0007669"/>
    <property type="project" value="TreeGrafter"/>
</dbReference>
<keyword evidence="1 3" id="KW-0728">SH3 domain</keyword>
<dbReference type="OrthoDB" id="548867at2759"/>
<name>A0A5M3MTT5_CONPW</name>
<dbReference type="RefSeq" id="XP_007767307.1">
    <property type="nucleotide sequence ID" value="XM_007769117.2"/>
</dbReference>
<feature type="region of interest" description="Disordered" evidence="4">
    <location>
        <begin position="446"/>
        <end position="562"/>
    </location>
</feature>
<feature type="domain" description="PX" evidence="6">
    <location>
        <begin position="261"/>
        <end position="397"/>
    </location>
</feature>
<dbReference type="InterPro" id="IPR036028">
    <property type="entry name" value="SH3-like_dom_sf"/>
</dbReference>
<organism evidence="7 8">
    <name type="scientific">Coniophora puteana (strain RWD-64-598)</name>
    <name type="common">Brown rot fungus</name>
    <dbReference type="NCBI Taxonomy" id="741705"/>
    <lineage>
        <taxon>Eukaryota</taxon>
        <taxon>Fungi</taxon>
        <taxon>Dikarya</taxon>
        <taxon>Basidiomycota</taxon>
        <taxon>Agaricomycotina</taxon>
        <taxon>Agaricomycetes</taxon>
        <taxon>Agaricomycetidae</taxon>
        <taxon>Boletales</taxon>
        <taxon>Coniophorineae</taxon>
        <taxon>Coniophoraceae</taxon>
        <taxon>Coniophora</taxon>
    </lineage>
</organism>
<feature type="region of interest" description="Disordered" evidence="4">
    <location>
        <begin position="78"/>
        <end position="105"/>
    </location>
</feature>
<dbReference type="GO" id="GO:0000747">
    <property type="term" value="P:conjugation with cellular fusion"/>
    <property type="evidence" value="ECO:0007669"/>
    <property type="project" value="TreeGrafter"/>
</dbReference>
<proteinExistence type="predicted"/>
<feature type="domain" description="SH3" evidence="5">
    <location>
        <begin position="10"/>
        <end position="73"/>
    </location>
</feature>
<evidence type="ECO:0000256" key="1">
    <source>
        <dbReference type="ARBA" id="ARBA00022443"/>
    </source>
</evidence>
<dbReference type="Pfam" id="PF07653">
    <property type="entry name" value="SH3_2"/>
    <property type="match status" value="1"/>
</dbReference>
<dbReference type="GO" id="GO:0005737">
    <property type="term" value="C:cytoplasm"/>
    <property type="evidence" value="ECO:0007669"/>
    <property type="project" value="TreeGrafter"/>
</dbReference>
<dbReference type="KEGG" id="cput:CONPUDRAFT_42325"/>
<dbReference type="InterPro" id="IPR051228">
    <property type="entry name" value="NADPH_Oxidase/PX-Domain"/>
</dbReference>
<dbReference type="GO" id="GO:0043332">
    <property type="term" value="C:mating projection tip"/>
    <property type="evidence" value="ECO:0007669"/>
    <property type="project" value="TreeGrafter"/>
</dbReference>
<dbReference type="GO" id="GO:0035091">
    <property type="term" value="F:phosphatidylinositol binding"/>
    <property type="evidence" value="ECO:0007669"/>
    <property type="project" value="InterPro"/>
</dbReference>
<evidence type="ECO:0000256" key="4">
    <source>
        <dbReference type="SAM" id="MobiDB-lite"/>
    </source>
</evidence>
<dbReference type="AlphaFoldDB" id="A0A5M3MTT5"/>
<dbReference type="InterPro" id="IPR036871">
    <property type="entry name" value="PX_dom_sf"/>
</dbReference>
<dbReference type="Pfam" id="PF00018">
    <property type="entry name" value="SH3_1"/>
    <property type="match status" value="1"/>
</dbReference>
<feature type="domain" description="SH3" evidence="5">
    <location>
        <begin position="114"/>
        <end position="176"/>
    </location>
</feature>
<dbReference type="InterPro" id="IPR035549">
    <property type="entry name" value="Bem1/Scd2_SH3_2"/>
</dbReference>
<dbReference type="Gene3D" id="3.10.20.90">
    <property type="entry name" value="Phosphatidylinositol 3-kinase Catalytic Subunit, Chain A, domain 1"/>
    <property type="match status" value="1"/>
</dbReference>
<feature type="non-terminal residue" evidence="7">
    <location>
        <position position="1"/>
    </location>
</feature>
<dbReference type="SMART" id="SM00326">
    <property type="entry name" value="SH3"/>
    <property type="match status" value="2"/>
</dbReference>
<protein>
    <submittedName>
        <fullName evidence="7">Uncharacterized protein</fullName>
    </submittedName>
</protein>
<reference evidence="8" key="1">
    <citation type="journal article" date="2012" name="Science">
        <title>The Paleozoic origin of enzymatic lignin decomposition reconstructed from 31 fungal genomes.</title>
        <authorList>
            <person name="Floudas D."/>
            <person name="Binder M."/>
            <person name="Riley R."/>
            <person name="Barry K."/>
            <person name="Blanchette R.A."/>
            <person name="Henrissat B."/>
            <person name="Martinez A.T."/>
            <person name="Otillar R."/>
            <person name="Spatafora J.W."/>
            <person name="Yadav J.S."/>
            <person name="Aerts A."/>
            <person name="Benoit I."/>
            <person name="Boyd A."/>
            <person name="Carlson A."/>
            <person name="Copeland A."/>
            <person name="Coutinho P.M."/>
            <person name="de Vries R.P."/>
            <person name="Ferreira P."/>
            <person name="Findley K."/>
            <person name="Foster B."/>
            <person name="Gaskell J."/>
            <person name="Glotzer D."/>
            <person name="Gorecki P."/>
            <person name="Heitman J."/>
            <person name="Hesse C."/>
            <person name="Hori C."/>
            <person name="Igarashi K."/>
            <person name="Jurgens J.A."/>
            <person name="Kallen N."/>
            <person name="Kersten P."/>
            <person name="Kohler A."/>
            <person name="Kuees U."/>
            <person name="Kumar T.K.A."/>
            <person name="Kuo A."/>
            <person name="LaButti K."/>
            <person name="Larrondo L.F."/>
            <person name="Lindquist E."/>
            <person name="Ling A."/>
            <person name="Lombard V."/>
            <person name="Lucas S."/>
            <person name="Lundell T."/>
            <person name="Martin R."/>
            <person name="McLaughlin D.J."/>
            <person name="Morgenstern I."/>
            <person name="Morin E."/>
            <person name="Murat C."/>
            <person name="Nagy L.G."/>
            <person name="Nolan M."/>
            <person name="Ohm R.A."/>
            <person name="Patyshakuliyeva A."/>
            <person name="Rokas A."/>
            <person name="Ruiz-Duenas F.J."/>
            <person name="Sabat G."/>
            <person name="Salamov A."/>
            <person name="Samejima M."/>
            <person name="Schmutz J."/>
            <person name="Slot J.C."/>
            <person name="St John F."/>
            <person name="Stenlid J."/>
            <person name="Sun H."/>
            <person name="Sun S."/>
            <person name="Syed K."/>
            <person name="Tsang A."/>
            <person name="Wiebenga A."/>
            <person name="Young D."/>
            <person name="Pisabarro A."/>
            <person name="Eastwood D.C."/>
            <person name="Martin F."/>
            <person name="Cullen D."/>
            <person name="Grigoriev I.V."/>
            <person name="Hibbett D.S."/>
        </authorList>
    </citation>
    <scope>NUCLEOTIDE SEQUENCE [LARGE SCALE GENOMIC DNA]</scope>
    <source>
        <strain evidence="8">RWD-64-598 SS2</strain>
    </source>
</reference>
<evidence type="ECO:0000256" key="2">
    <source>
        <dbReference type="ARBA" id="ARBA00022737"/>
    </source>
</evidence>
<feature type="compositionally biased region" description="Polar residues" evidence="4">
    <location>
        <begin position="509"/>
        <end position="519"/>
    </location>
</feature>
<dbReference type="PANTHER" id="PTHR15706:SF2">
    <property type="entry name" value="SH3 AND PX DOMAIN-CONTAINING PROTEIN 2A"/>
    <property type="match status" value="1"/>
</dbReference>
<comment type="caution">
    <text evidence="7">The sequence shown here is derived from an EMBL/GenBank/DDBJ whole genome shotgun (WGS) entry which is preliminary data.</text>
</comment>
<dbReference type="InterPro" id="IPR035550">
    <property type="entry name" value="Bem1/Scd2_PX"/>
</dbReference>
<evidence type="ECO:0000259" key="5">
    <source>
        <dbReference type="PROSITE" id="PS50002"/>
    </source>
</evidence>
<dbReference type="PROSITE" id="PS50002">
    <property type="entry name" value="SH3"/>
    <property type="match status" value="2"/>
</dbReference>
<dbReference type="Pfam" id="PF00787">
    <property type="entry name" value="PX"/>
    <property type="match status" value="1"/>
</dbReference>
<dbReference type="InterPro" id="IPR001452">
    <property type="entry name" value="SH3_domain"/>
</dbReference>
<dbReference type="SMART" id="SM00312">
    <property type="entry name" value="PX"/>
    <property type="match status" value="1"/>
</dbReference>
<accession>A0A5M3MTT5</accession>
<dbReference type="SUPFAM" id="SSF50044">
    <property type="entry name" value="SH3-domain"/>
    <property type="match status" value="2"/>
</dbReference>
<feature type="region of interest" description="Disordered" evidence="4">
    <location>
        <begin position="227"/>
        <end position="255"/>
    </location>
</feature>
<dbReference type="CDD" id="cd11878">
    <property type="entry name" value="SH3_Bem1p_1"/>
    <property type="match status" value="1"/>
</dbReference>
<keyword evidence="8" id="KW-1185">Reference proteome</keyword>
<keyword evidence="2" id="KW-0677">Repeat</keyword>
<dbReference type="GeneID" id="19206914"/>
<dbReference type="EMBL" id="JH711577">
    <property type="protein sequence ID" value="EIW82506.1"/>
    <property type="molecule type" value="Genomic_DNA"/>
</dbReference>
<dbReference type="InterPro" id="IPR001683">
    <property type="entry name" value="PX_dom"/>
</dbReference>
<dbReference type="CDD" id="cd06890">
    <property type="entry name" value="PX_Bem1p"/>
    <property type="match status" value="1"/>
</dbReference>
<dbReference type="InterPro" id="IPR035548">
    <property type="entry name" value="Bem1/Scd2_SH3_1"/>
</dbReference>
<gene>
    <name evidence="7" type="ORF">CONPUDRAFT_42325</name>
</gene>
<dbReference type="SUPFAM" id="SSF64268">
    <property type="entry name" value="PX domain"/>
    <property type="match status" value="1"/>
</dbReference>
<dbReference type="Gene3D" id="2.30.30.40">
    <property type="entry name" value="SH3 Domains"/>
    <property type="match status" value="2"/>
</dbReference>
<evidence type="ECO:0000256" key="3">
    <source>
        <dbReference type="PROSITE-ProRule" id="PRU00192"/>
    </source>
</evidence>
<dbReference type="SUPFAM" id="SSF54277">
    <property type="entry name" value="CAD &amp; PB1 domains"/>
    <property type="match status" value="1"/>
</dbReference>
<dbReference type="Proteomes" id="UP000053558">
    <property type="component" value="Unassembled WGS sequence"/>
</dbReference>
<dbReference type="PROSITE" id="PS50195">
    <property type="entry name" value="PX"/>
    <property type="match status" value="1"/>
</dbReference>
<evidence type="ECO:0000259" key="6">
    <source>
        <dbReference type="PROSITE" id="PS50195"/>
    </source>
</evidence>
<feature type="compositionally biased region" description="Polar residues" evidence="4">
    <location>
        <begin position="490"/>
        <end position="501"/>
    </location>
</feature>